<dbReference type="GO" id="GO:0022857">
    <property type="term" value="F:transmembrane transporter activity"/>
    <property type="evidence" value="ECO:0007669"/>
    <property type="project" value="InterPro"/>
</dbReference>
<feature type="transmembrane region" description="Helical" evidence="6">
    <location>
        <begin position="369"/>
        <end position="389"/>
    </location>
</feature>
<dbReference type="CDD" id="cd06173">
    <property type="entry name" value="MFS_MefA_like"/>
    <property type="match status" value="1"/>
</dbReference>
<evidence type="ECO:0000256" key="2">
    <source>
        <dbReference type="ARBA" id="ARBA00022475"/>
    </source>
</evidence>
<evidence type="ECO:0000256" key="4">
    <source>
        <dbReference type="ARBA" id="ARBA00022989"/>
    </source>
</evidence>
<evidence type="ECO:0000256" key="3">
    <source>
        <dbReference type="ARBA" id="ARBA00022692"/>
    </source>
</evidence>
<keyword evidence="3 6" id="KW-0812">Transmembrane</keyword>
<name>A0A382D5Z0_9ZZZZ</name>
<feature type="transmembrane region" description="Helical" evidence="6">
    <location>
        <begin position="254"/>
        <end position="272"/>
    </location>
</feature>
<dbReference type="InterPro" id="IPR011701">
    <property type="entry name" value="MFS"/>
</dbReference>
<dbReference type="InterPro" id="IPR036259">
    <property type="entry name" value="MFS_trans_sf"/>
</dbReference>
<dbReference type="SUPFAM" id="SSF103473">
    <property type="entry name" value="MFS general substrate transporter"/>
    <property type="match status" value="1"/>
</dbReference>
<feature type="transmembrane region" description="Helical" evidence="6">
    <location>
        <begin position="142"/>
        <end position="163"/>
    </location>
</feature>
<dbReference type="PANTHER" id="PTHR23513">
    <property type="entry name" value="INTEGRAL MEMBRANE EFFLUX PROTEIN-RELATED"/>
    <property type="match status" value="1"/>
</dbReference>
<keyword evidence="5 6" id="KW-0472">Membrane</keyword>
<organism evidence="7">
    <name type="scientific">marine metagenome</name>
    <dbReference type="NCBI Taxonomy" id="408172"/>
    <lineage>
        <taxon>unclassified sequences</taxon>
        <taxon>metagenomes</taxon>
        <taxon>ecological metagenomes</taxon>
    </lineage>
</organism>
<dbReference type="Gene3D" id="1.20.1250.20">
    <property type="entry name" value="MFS general substrate transporter like domains"/>
    <property type="match status" value="2"/>
</dbReference>
<keyword evidence="4 6" id="KW-1133">Transmembrane helix</keyword>
<gene>
    <name evidence="7" type="ORF">METZ01_LOCUS186770</name>
</gene>
<feature type="transmembrane region" description="Helical" evidence="6">
    <location>
        <begin position="284"/>
        <end position="300"/>
    </location>
</feature>
<evidence type="ECO:0000313" key="7">
    <source>
        <dbReference type="EMBL" id="SVB33916.1"/>
    </source>
</evidence>
<feature type="transmembrane region" description="Helical" evidence="6">
    <location>
        <begin position="343"/>
        <end position="363"/>
    </location>
</feature>
<evidence type="ECO:0008006" key="8">
    <source>
        <dbReference type="Google" id="ProtNLM"/>
    </source>
</evidence>
<feature type="transmembrane region" description="Helical" evidence="6">
    <location>
        <begin position="45"/>
        <end position="65"/>
    </location>
</feature>
<feature type="transmembrane region" description="Helical" evidence="6">
    <location>
        <begin position="306"/>
        <end position="331"/>
    </location>
</feature>
<evidence type="ECO:0000256" key="1">
    <source>
        <dbReference type="ARBA" id="ARBA00004651"/>
    </source>
</evidence>
<protein>
    <recommendedName>
        <fullName evidence="8">Major facilitator superfamily (MFS) profile domain-containing protein</fullName>
    </recommendedName>
</protein>
<feature type="transmembrane region" description="Helical" evidence="6">
    <location>
        <begin position="85"/>
        <end position="114"/>
    </location>
</feature>
<evidence type="ECO:0000256" key="5">
    <source>
        <dbReference type="ARBA" id="ARBA00023136"/>
    </source>
</evidence>
<dbReference type="GO" id="GO:0005886">
    <property type="term" value="C:plasma membrane"/>
    <property type="evidence" value="ECO:0007669"/>
    <property type="project" value="UniProtKB-SubCell"/>
</dbReference>
<dbReference type="PANTHER" id="PTHR23513:SF6">
    <property type="entry name" value="MAJOR FACILITATOR SUPERFAMILY ASSOCIATED DOMAIN-CONTAINING PROTEIN"/>
    <property type="match status" value="1"/>
</dbReference>
<feature type="transmembrane region" description="Helical" evidence="6">
    <location>
        <begin position="169"/>
        <end position="188"/>
    </location>
</feature>
<dbReference type="Pfam" id="PF07690">
    <property type="entry name" value="MFS_1"/>
    <property type="match status" value="1"/>
</dbReference>
<reference evidence="7" key="1">
    <citation type="submission" date="2018-05" db="EMBL/GenBank/DDBJ databases">
        <authorList>
            <person name="Lanie J.A."/>
            <person name="Ng W.-L."/>
            <person name="Kazmierczak K.M."/>
            <person name="Andrzejewski T.M."/>
            <person name="Davidsen T.M."/>
            <person name="Wayne K.J."/>
            <person name="Tettelin H."/>
            <person name="Glass J.I."/>
            <person name="Rusch D."/>
            <person name="Podicherti R."/>
            <person name="Tsui H.-C.T."/>
            <person name="Winkler M.E."/>
        </authorList>
    </citation>
    <scope>NUCLEOTIDE SEQUENCE</scope>
</reference>
<sequence>MKYPGQLKNNDFRKLWFSDILIGSADNIEMLIISWVIITKTNSGLILGIYGATRFFSTFFAPLFGSVIDRFNKKTTLSLSRSYMIIHSIIFLIFALQNILTTFNIIFITFFYGIARTSDRISREALTQILIKKKDLRNASGIIRATMDFTKIISPIIGAMIYTNLGIEYSYLIICILYIGALLAIYPINIHSTNQQNLILYKELLSGLTYLSNNKTLISLISFAALVNFTVLTLPNAYLPFISKNILNGNANDLALLISFASIGSLIGSIIISVNNFSNTPGKFLIIFIFIWHILMLGTSLFTIKLIIICILILFGISSSITMVNMSILILSITDKNMIGRIIGIRQLAIFTLPIGLILSGYMIDKTGIISSIQIMSVIGIIISIILSFKSKNLMSYTNTY</sequence>
<dbReference type="EMBL" id="UINC01037834">
    <property type="protein sequence ID" value="SVB33916.1"/>
    <property type="molecule type" value="Genomic_DNA"/>
</dbReference>
<feature type="transmembrane region" description="Helical" evidence="6">
    <location>
        <begin position="20"/>
        <end position="38"/>
    </location>
</feature>
<accession>A0A382D5Z0</accession>
<dbReference type="AlphaFoldDB" id="A0A382D5Z0"/>
<keyword evidence="2" id="KW-1003">Cell membrane</keyword>
<feature type="transmembrane region" description="Helical" evidence="6">
    <location>
        <begin position="216"/>
        <end position="234"/>
    </location>
</feature>
<evidence type="ECO:0000256" key="6">
    <source>
        <dbReference type="SAM" id="Phobius"/>
    </source>
</evidence>
<proteinExistence type="predicted"/>
<comment type="subcellular location">
    <subcellularLocation>
        <location evidence="1">Cell membrane</location>
        <topology evidence="1">Multi-pass membrane protein</topology>
    </subcellularLocation>
</comment>